<feature type="region of interest" description="Disordered" evidence="1">
    <location>
        <begin position="999"/>
        <end position="1025"/>
    </location>
</feature>
<organism evidence="3 4">
    <name type="scientific">Tilletia horrida</name>
    <dbReference type="NCBI Taxonomy" id="155126"/>
    <lineage>
        <taxon>Eukaryota</taxon>
        <taxon>Fungi</taxon>
        <taxon>Dikarya</taxon>
        <taxon>Basidiomycota</taxon>
        <taxon>Ustilaginomycotina</taxon>
        <taxon>Exobasidiomycetes</taxon>
        <taxon>Tilletiales</taxon>
        <taxon>Tilletiaceae</taxon>
        <taxon>Tilletia</taxon>
    </lineage>
</organism>
<proteinExistence type="predicted"/>
<feature type="compositionally biased region" description="Polar residues" evidence="1">
    <location>
        <begin position="820"/>
        <end position="837"/>
    </location>
</feature>
<evidence type="ECO:0000256" key="2">
    <source>
        <dbReference type="SAM" id="Phobius"/>
    </source>
</evidence>
<dbReference type="Proteomes" id="UP001176521">
    <property type="component" value="Unassembled WGS sequence"/>
</dbReference>
<feature type="compositionally biased region" description="Polar residues" evidence="1">
    <location>
        <begin position="920"/>
        <end position="929"/>
    </location>
</feature>
<keyword evidence="4" id="KW-1185">Reference proteome</keyword>
<feature type="compositionally biased region" description="Low complexity" evidence="1">
    <location>
        <begin position="962"/>
        <end position="977"/>
    </location>
</feature>
<keyword evidence="2" id="KW-0472">Membrane</keyword>
<keyword evidence="2" id="KW-0812">Transmembrane</keyword>
<feature type="compositionally biased region" description="Basic residues" evidence="1">
    <location>
        <begin position="676"/>
        <end position="685"/>
    </location>
</feature>
<feature type="compositionally biased region" description="Low complexity" evidence="1">
    <location>
        <begin position="792"/>
        <end position="819"/>
    </location>
</feature>
<accession>A0AAN6GF13</accession>
<feature type="transmembrane region" description="Helical" evidence="2">
    <location>
        <begin position="276"/>
        <end position="299"/>
    </location>
</feature>
<feature type="transmembrane region" description="Helical" evidence="2">
    <location>
        <begin position="319"/>
        <end position="338"/>
    </location>
</feature>
<gene>
    <name evidence="3" type="ORF">OC842_002191</name>
</gene>
<comment type="caution">
    <text evidence="3">The sequence shown here is derived from an EMBL/GenBank/DDBJ whole genome shotgun (WGS) entry which is preliminary data.</text>
</comment>
<evidence type="ECO:0000256" key="1">
    <source>
        <dbReference type="SAM" id="MobiDB-lite"/>
    </source>
</evidence>
<feature type="region of interest" description="Disordered" evidence="1">
    <location>
        <begin position="669"/>
        <end position="977"/>
    </location>
</feature>
<feature type="compositionally biased region" description="Low complexity" evidence="1">
    <location>
        <begin position="999"/>
        <end position="1008"/>
    </location>
</feature>
<sequence>MSSSVRDADAARLMLRLPAVVARADSSSADKVVAEPALPMGDGSFHGHPSAEIGLALASHAKHMHAIDSELAHLDPAHPQGADGVANALLLYALAHHDQGDWPAGVIPKKNKTTKNITDHVLLSAAAESASADTVSLHLGAAAEPLPYPGAFSLAALLSRSTWAATIYGVVFILFGLVLLFFGYASFYWARKVRFGGGDGDRAAKRDQGGLYAALGPDSHLPQLGDGTSIAERLLGPSPSPRTRAAAAAAGKKGRNSGTTAASYYGQKPSNSKPRLAFPTGIGGTITTALFFANLVMFITSATLARKPVSPDQPPPTLAAGAFFAAMLLPFLAGLLLLSRLSFLPRPLAGLAGACAMTRLLTALFGIHTLLIRIVILAVFALLLAAPLIPLPGRAAYVQRLLCTITTAVWGGVSVLDGVVLLVLSQARLHMGVPIQTAEQGDFMPTPPGVQAAASWLDTWSLLIAPDGSPTVLNATEHWGSSAFKGCIAASILVPLFGLAFQAILQHRAAAGKLGFFGIWGGGGALGTRGKDADEEWNDILGSYTQRYEKGVRELEGSMPANYANLGGGVDPITGRPVHRAGLFEPAPSAWSKFTNLLGGKSSGTPARYGNLGASQAPVGHMNGVAPSGSTTAPVPGGSGFRTLEAVAAASDLDLSLVAGSVILGNNSKFAAGAGGRKKRKKGAGGKKSGPARFQSTVAKDLDSEDEEATRRKGEGRGYVSSDAAGGRKRSDSATLHSDDSDEDEKASPPYESDSDDYDSDSTREGADEKSRPFPTPVSFHLPSSKKAPTAGSGVTGLPPLSSSSTTPPPMMMMNSTPLASTTVSPRPPSYRTNTDISASSGSGSGGASRDASGSGAGSGLSGTTAGSSPKGAQARQQQQHQQQQRATSLGGPILQNRQTPPQRSPSTSSSHGGVVPLLITSTRGATTRSVSSPVSVSPKLGGGGILAASSPPPMPAPPAGVPAANGGAGGNAFVPATPSLVNAISRIQRAQEQARAWHAAAAASAAQRQKDEAAAKEGKEGPKQ</sequence>
<feature type="transmembrane region" description="Helical" evidence="2">
    <location>
        <begin position="163"/>
        <end position="185"/>
    </location>
</feature>
<feature type="compositionally biased region" description="Basic and acidic residues" evidence="1">
    <location>
        <begin position="1009"/>
        <end position="1025"/>
    </location>
</feature>
<reference evidence="3" key="1">
    <citation type="journal article" date="2023" name="PhytoFront">
        <title>Draft Genome Resources of Seven Strains of Tilletia horrida, Causal Agent of Kernel Smut of Rice.</title>
        <authorList>
            <person name="Khanal S."/>
            <person name="Antony Babu S."/>
            <person name="Zhou X.G."/>
        </authorList>
    </citation>
    <scope>NUCLEOTIDE SEQUENCE</scope>
    <source>
        <strain evidence="3">TX3</strain>
    </source>
</reference>
<dbReference type="EMBL" id="JAPDMQ010000088">
    <property type="protein sequence ID" value="KAK0535822.1"/>
    <property type="molecule type" value="Genomic_DNA"/>
</dbReference>
<keyword evidence="2" id="KW-1133">Transmembrane helix</keyword>
<feature type="region of interest" description="Disordered" evidence="1">
    <location>
        <begin position="235"/>
        <end position="270"/>
    </location>
</feature>
<evidence type="ECO:0000313" key="3">
    <source>
        <dbReference type="EMBL" id="KAK0535822.1"/>
    </source>
</evidence>
<name>A0AAN6GF13_9BASI</name>
<feature type="compositionally biased region" description="Low complexity" evidence="1">
    <location>
        <begin position="862"/>
        <end position="887"/>
    </location>
</feature>
<feature type="compositionally biased region" description="Polar residues" evidence="1">
    <location>
        <begin position="256"/>
        <end position="270"/>
    </location>
</feature>
<feature type="compositionally biased region" description="Low complexity" evidence="1">
    <location>
        <begin position="838"/>
        <end position="854"/>
    </location>
</feature>
<feature type="compositionally biased region" description="Low complexity" evidence="1">
    <location>
        <begin position="930"/>
        <end position="939"/>
    </location>
</feature>
<feature type="compositionally biased region" description="Pro residues" evidence="1">
    <location>
        <begin position="951"/>
        <end position="961"/>
    </location>
</feature>
<dbReference type="AlphaFoldDB" id="A0AAN6GF13"/>
<protein>
    <submittedName>
        <fullName evidence="3">Uncharacterized protein</fullName>
    </submittedName>
</protein>
<feature type="compositionally biased region" description="Low complexity" evidence="1">
    <location>
        <begin position="898"/>
        <end position="911"/>
    </location>
</feature>
<feature type="compositionally biased region" description="Basic and acidic residues" evidence="1">
    <location>
        <begin position="761"/>
        <end position="772"/>
    </location>
</feature>
<evidence type="ECO:0000313" key="4">
    <source>
        <dbReference type="Proteomes" id="UP001176521"/>
    </source>
</evidence>
<feature type="transmembrane region" description="Helical" evidence="2">
    <location>
        <begin position="371"/>
        <end position="389"/>
    </location>
</feature>
<feature type="transmembrane region" description="Helical" evidence="2">
    <location>
        <begin position="483"/>
        <end position="505"/>
    </location>
</feature>
<feature type="transmembrane region" description="Helical" evidence="2">
    <location>
        <begin position="401"/>
        <end position="424"/>
    </location>
</feature>